<keyword evidence="1" id="KW-1133">Transmembrane helix</keyword>
<name>A0A6C0DVV3_9ZZZZ</name>
<feature type="transmembrane region" description="Helical" evidence="1">
    <location>
        <begin position="145"/>
        <end position="164"/>
    </location>
</feature>
<organism evidence="2">
    <name type="scientific">viral metagenome</name>
    <dbReference type="NCBI Taxonomy" id="1070528"/>
    <lineage>
        <taxon>unclassified sequences</taxon>
        <taxon>metagenomes</taxon>
        <taxon>organismal metagenomes</taxon>
    </lineage>
</organism>
<dbReference type="AlphaFoldDB" id="A0A6C0DVV3"/>
<proteinExistence type="predicted"/>
<feature type="transmembrane region" description="Helical" evidence="1">
    <location>
        <begin position="107"/>
        <end position="124"/>
    </location>
</feature>
<protein>
    <submittedName>
        <fullName evidence="2">Uncharacterized protein</fullName>
    </submittedName>
</protein>
<evidence type="ECO:0000313" key="2">
    <source>
        <dbReference type="EMBL" id="QHT20149.1"/>
    </source>
</evidence>
<dbReference type="EMBL" id="MN739677">
    <property type="protein sequence ID" value="QHT20149.1"/>
    <property type="molecule type" value="Genomic_DNA"/>
</dbReference>
<accession>A0A6C0DVV3</accession>
<feature type="transmembrane region" description="Helical" evidence="1">
    <location>
        <begin position="170"/>
        <end position="189"/>
    </location>
</feature>
<keyword evidence="1" id="KW-0472">Membrane</keyword>
<evidence type="ECO:0000256" key="1">
    <source>
        <dbReference type="SAM" id="Phobius"/>
    </source>
</evidence>
<keyword evidence="1" id="KW-0812">Transmembrane</keyword>
<sequence length="227" mass="24767">MSAAEESTVWDKVKNFMGGTVIKTITEINMLMPDSILFGSLLMYFLTQNMAFGIFSFFIFETVLSHKLISWVSSQAVGPSRSGDTQCRPGFKTAQLSPGRIFSHDPYPSYGVYAITSIATYLGLATNEFSNTLKAMGPEWQSRSTVAYVFIGLVLVAFIAARLWSCDSMGEVIMAFTMAIVAGAIFFSINKAIFGQEAMNFLGLPYMVGKESTGSPIYVCAADTNSD</sequence>
<feature type="transmembrane region" description="Helical" evidence="1">
    <location>
        <begin position="36"/>
        <end position="60"/>
    </location>
</feature>
<reference evidence="2" key="1">
    <citation type="journal article" date="2020" name="Nature">
        <title>Giant virus diversity and host interactions through global metagenomics.</title>
        <authorList>
            <person name="Schulz F."/>
            <person name="Roux S."/>
            <person name="Paez-Espino D."/>
            <person name="Jungbluth S."/>
            <person name="Walsh D.A."/>
            <person name="Denef V.J."/>
            <person name="McMahon K.D."/>
            <person name="Konstantinidis K.T."/>
            <person name="Eloe-Fadrosh E.A."/>
            <person name="Kyrpides N.C."/>
            <person name="Woyke T."/>
        </authorList>
    </citation>
    <scope>NUCLEOTIDE SEQUENCE</scope>
    <source>
        <strain evidence="2">GVMAG-M-3300023174-60</strain>
    </source>
</reference>